<proteinExistence type="inferred from homology"/>
<evidence type="ECO:0000256" key="1">
    <source>
        <dbReference type="ARBA" id="ARBA00004496"/>
    </source>
</evidence>
<evidence type="ECO:0000256" key="13">
    <source>
        <dbReference type="SAM" id="MobiDB-lite"/>
    </source>
</evidence>
<dbReference type="GO" id="GO:0006457">
    <property type="term" value="P:protein folding"/>
    <property type="evidence" value="ECO:0007669"/>
    <property type="project" value="InterPro"/>
</dbReference>
<comment type="similarity">
    <text evidence="2 10 12">Belongs to the GrpE family.</text>
</comment>
<evidence type="ECO:0000256" key="11">
    <source>
        <dbReference type="RuleBase" id="RU000639"/>
    </source>
</evidence>
<evidence type="ECO:0000313" key="15">
    <source>
        <dbReference type="Proteomes" id="UP000557392"/>
    </source>
</evidence>
<keyword evidence="6 10" id="KW-0143">Chaperone</keyword>
<comment type="caution">
    <text evidence="14">The sequence shown here is derived from an EMBL/GenBank/DDBJ whole genome shotgun (WGS) entry which is preliminary data.</text>
</comment>
<evidence type="ECO:0000256" key="8">
    <source>
        <dbReference type="ARBA" id="ARBA00072274"/>
    </source>
</evidence>
<keyword evidence="15" id="KW-1185">Reference proteome</keyword>
<gene>
    <name evidence="10" type="primary">grpE</name>
    <name evidence="14" type="ORF">GGR46_005025</name>
</gene>
<dbReference type="InterPro" id="IPR009012">
    <property type="entry name" value="GrpE_head"/>
</dbReference>
<dbReference type="GO" id="GO:0042803">
    <property type="term" value="F:protein homodimerization activity"/>
    <property type="evidence" value="ECO:0007669"/>
    <property type="project" value="InterPro"/>
</dbReference>
<evidence type="ECO:0000256" key="2">
    <source>
        <dbReference type="ARBA" id="ARBA00009054"/>
    </source>
</evidence>
<protein>
    <recommendedName>
        <fullName evidence="8 10">Protein GrpE</fullName>
    </recommendedName>
    <alternativeName>
        <fullName evidence="9 10">HSP-70 cofactor</fullName>
    </alternativeName>
</protein>
<dbReference type="PANTHER" id="PTHR21237">
    <property type="entry name" value="GRPE PROTEIN"/>
    <property type="match status" value="1"/>
</dbReference>
<dbReference type="Gene3D" id="2.30.22.10">
    <property type="entry name" value="Head domain of nucleotide exchange factor GrpE"/>
    <property type="match status" value="1"/>
</dbReference>
<dbReference type="Pfam" id="PF01025">
    <property type="entry name" value="GrpE"/>
    <property type="match status" value="1"/>
</dbReference>
<dbReference type="InterPro" id="IPR013805">
    <property type="entry name" value="GrpE_CC"/>
</dbReference>
<keyword evidence="4 10" id="KW-0963">Cytoplasm</keyword>
<dbReference type="PROSITE" id="PS01071">
    <property type="entry name" value="GRPE"/>
    <property type="match status" value="1"/>
</dbReference>
<dbReference type="Gene3D" id="3.90.20.20">
    <property type="match status" value="1"/>
</dbReference>
<comment type="subunit">
    <text evidence="3 10">Homodimer.</text>
</comment>
<dbReference type="NCBIfam" id="NF010738">
    <property type="entry name" value="PRK14140.1"/>
    <property type="match status" value="1"/>
</dbReference>
<reference evidence="14 15" key="1">
    <citation type="submission" date="2020-08" db="EMBL/GenBank/DDBJ databases">
        <title>Genomic Encyclopedia of Type Strains, Phase IV (KMG-IV): sequencing the most valuable type-strain genomes for metagenomic binning, comparative biology and taxonomic classification.</title>
        <authorList>
            <person name="Goeker M."/>
        </authorList>
    </citation>
    <scope>NUCLEOTIDE SEQUENCE [LARGE SCALE GENOMIC DNA]</scope>
    <source>
        <strain evidence="14 15">DSM 101806</strain>
    </source>
</reference>
<dbReference type="EMBL" id="JACIEH010000006">
    <property type="protein sequence ID" value="MBB4101433.1"/>
    <property type="molecule type" value="Genomic_DNA"/>
</dbReference>
<evidence type="ECO:0000256" key="12">
    <source>
        <dbReference type="RuleBase" id="RU004478"/>
    </source>
</evidence>
<evidence type="ECO:0000313" key="14">
    <source>
        <dbReference type="EMBL" id="MBB4101433.1"/>
    </source>
</evidence>
<evidence type="ECO:0000256" key="5">
    <source>
        <dbReference type="ARBA" id="ARBA00023016"/>
    </source>
</evidence>
<comment type="function">
    <text evidence="7 10 11">Participates actively in the response to hyperosmotic and heat shock by preventing the aggregation of stress-denatured proteins, in association with DnaK and GrpE. It is the nucleotide exchange factor for DnaK and may function as a thermosensor. Unfolded proteins bind initially to DnaJ; upon interaction with the DnaJ-bound protein, DnaK hydrolyzes its bound ATP, resulting in the formation of a stable complex. GrpE releases ADP from DnaK; ATP binding to DnaK triggers the release of the substrate protein, thus completing the reaction cycle. Several rounds of ATP-dependent interactions between DnaJ, DnaK and GrpE are required for fully efficient folding.</text>
</comment>
<feature type="region of interest" description="Disordered" evidence="13">
    <location>
        <begin position="1"/>
        <end position="31"/>
    </location>
</feature>
<evidence type="ECO:0000256" key="4">
    <source>
        <dbReference type="ARBA" id="ARBA00022490"/>
    </source>
</evidence>
<evidence type="ECO:0000256" key="7">
    <source>
        <dbReference type="ARBA" id="ARBA00053401"/>
    </source>
</evidence>
<evidence type="ECO:0000256" key="3">
    <source>
        <dbReference type="ARBA" id="ARBA00011738"/>
    </source>
</evidence>
<organism evidence="14 15">
    <name type="scientific">Sphingomonas kyeonggiensis</name>
    <dbReference type="NCBI Taxonomy" id="1268553"/>
    <lineage>
        <taxon>Bacteria</taxon>
        <taxon>Pseudomonadati</taxon>
        <taxon>Pseudomonadota</taxon>
        <taxon>Alphaproteobacteria</taxon>
        <taxon>Sphingomonadales</taxon>
        <taxon>Sphingomonadaceae</taxon>
        <taxon>Sphingomonas</taxon>
    </lineage>
</organism>
<dbReference type="FunFam" id="2.30.22.10:FF:000001">
    <property type="entry name" value="Protein GrpE"/>
    <property type="match status" value="1"/>
</dbReference>
<dbReference type="AlphaFoldDB" id="A0A7W6JXK6"/>
<sequence length="184" mass="19920">MTEESKVTDSEDTTLRAETAEAAPEVAEHDRVAELEAQLAETKAAVMYAQAETQNVRRRAEKEAQDAKTYAATAFARDVLSVADNLSRALAAIPAELKEDEKFKGLVTGLEATGRELDSVFARHGISKIVALGESLDPNRHQAMMEMPSADAEPGTIVAEIQAGYMIRDRLLRPALVGVAKKPD</sequence>
<dbReference type="HAMAP" id="MF_01151">
    <property type="entry name" value="GrpE"/>
    <property type="match status" value="1"/>
</dbReference>
<dbReference type="PANTHER" id="PTHR21237:SF23">
    <property type="entry name" value="GRPE PROTEIN HOMOLOG, MITOCHONDRIAL"/>
    <property type="match status" value="1"/>
</dbReference>
<keyword evidence="5 10" id="KW-0346">Stress response</keyword>
<comment type="subcellular location">
    <subcellularLocation>
        <location evidence="1 10">Cytoplasm</location>
    </subcellularLocation>
</comment>
<dbReference type="Proteomes" id="UP000557392">
    <property type="component" value="Unassembled WGS sequence"/>
</dbReference>
<dbReference type="GO" id="GO:0051082">
    <property type="term" value="F:unfolded protein binding"/>
    <property type="evidence" value="ECO:0007669"/>
    <property type="project" value="TreeGrafter"/>
</dbReference>
<dbReference type="SUPFAM" id="SSF51064">
    <property type="entry name" value="Head domain of nucleotide exchange factor GrpE"/>
    <property type="match status" value="1"/>
</dbReference>
<dbReference type="InterPro" id="IPR000740">
    <property type="entry name" value="GrpE"/>
</dbReference>
<dbReference type="RefSeq" id="WP_184000793.1">
    <property type="nucleotide sequence ID" value="NZ_JACIEH010000006.1"/>
</dbReference>
<feature type="compositionally biased region" description="Basic and acidic residues" evidence="13">
    <location>
        <begin position="1"/>
        <end position="19"/>
    </location>
</feature>
<evidence type="ECO:0000256" key="10">
    <source>
        <dbReference type="HAMAP-Rule" id="MF_01151"/>
    </source>
</evidence>
<dbReference type="GO" id="GO:0005737">
    <property type="term" value="C:cytoplasm"/>
    <property type="evidence" value="ECO:0007669"/>
    <property type="project" value="UniProtKB-SubCell"/>
</dbReference>
<evidence type="ECO:0000256" key="6">
    <source>
        <dbReference type="ARBA" id="ARBA00023186"/>
    </source>
</evidence>
<name>A0A7W6JXK6_9SPHN</name>
<dbReference type="GO" id="GO:0000774">
    <property type="term" value="F:adenyl-nucleotide exchange factor activity"/>
    <property type="evidence" value="ECO:0007669"/>
    <property type="project" value="InterPro"/>
</dbReference>
<dbReference type="GO" id="GO:0051087">
    <property type="term" value="F:protein-folding chaperone binding"/>
    <property type="evidence" value="ECO:0007669"/>
    <property type="project" value="InterPro"/>
</dbReference>
<dbReference type="PRINTS" id="PR00773">
    <property type="entry name" value="GRPEPROTEIN"/>
</dbReference>
<dbReference type="CDD" id="cd00446">
    <property type="entry name" value="GrpE"/>
    <property type="match status" value="1"/>
</dbReference>
<evidence type="ECO:0000256" key="9">
    <source>
        <dbReference type="ARBA" id="ARBA00076414"/>
    </source>
</evidence>
<dbReference type="SUPFAM" id="SSF58014">
    <property type="entry name" value="Coiled-coil domain of nucleotide exchange factor GrpE"/>
    <property type="match status" value="1"/>
</dbReference>
<accession>A0A7W6JXK6</accession>